<dbReference type="Pfam" id="PF05621">
    <property type="entry name" value="TniB"/>
    <property type="match status" value="1"/>
</dbReference>
<dbReference type="EMBL" id="PIPV01000018">
    <property type="protein sequence ID" value="RUO48928.1"/>
    <property type="molecule type" value="Genomic_DNA"/>
</dbReference>
<dbReference type="Proteomes" id="UP000287330">
    <property type="component" value="Unassembled WGS sequence"/>
</dbReference>
<dbReference type="AlphaFoldDB" id="A0A432XJM9"/>
<keyword evidence="2" id="KW-1185">Reference proteome</keyword>
<accession>A0A432XJM9</accession>
<evidence type="ECO:0000313" key="1">
    <source>
        <dbReference type="EMBL" id="RUO48928.1"/>
    </source>
</evidence>
<evidence type="ECO:0000313" key="2">
    <source>
        <dbReference type="Proteomes" id="UP000287330"/>
    </source>
</evidence>
<dbReference type="InterPro" id="IPR008868">
    <property type="entry name" value="TniB"/>
</dbReference>
<reference evidence="2" key="1">
    <citation type="journal article" date="2018" name="Front. Microbiol.">
        <title>Genome-Based Analysis Reveals the Taxonomy and Diversity of the Family Idiomarinaceae.</title>
        <authorList>
            <person name="Liu Y."/>
            <person name="Lai Q."/>
            <person name="Shao Z."/>
        </authorList>
    </citation>
    <scope>NUCLEOTIDE SEQUENCE [LARGE SCALE GENOMIC DNA]</scope>
    <source>
        <strain evidence="2">F23</strain>
    </source>
</reference>
<protein>
    <recommendedName>
        <fullName evidence="3">AAA+ ATPase domain-containing protein</fullName>
    </recommendedName>
</protein>
<proteinExistence type="predicted"/>
<sequence>MLLRPVSYSVLRVRTIHLALQALQTWEELMMSNDPLFKQWVDGNPFIMALENLKLTEPELMSKLEERDDLQAGFSGAPESIRRIGLSKKFFVPPEYSYELYERIYHLMLVGYLNRHPKTDDYDKYLHDIDAGKQSIKNVPKPTSLVDAGTSMLMLGRSGHGKTKEVDKILSCFELNNHFHPPSEETGGRRVPQVLWIKVFIKSTSSKRPFLLSILNAIDEKLGSNLASRLPSATVGDEIIYVIKMCRMVGLGMIVVDDVQFVLNANKTKDAKKLTNEFLEDLYNDLGIPMFFIGTPEVTDLFADKNQPEQTERRLISDGLFRVQDYTADSATWNELVEATMLNFLGLQRDWLNQNLKSMLFYYCEGNVSKLKRLTEFLLTEKQKLTKKNLPERIYHAHCETHIRSESIKPKLKGLQVVSSIDKQVKEVAAGTKEPSEPIPVDAKLQARNERVRAMLDQDMEVE</sequence>
<evidence type="ECO:0008006" key="3">
    <source>
        <dbReference type="Google" id="ProtNLM"/>
    </source>
</evidence>
<organism evidence="1 2">
    <name type="scientific">Idiomarina fontislapidosi</name>
    <dbReference type="NCBI Taxonomy" id="263723"/>
    <lineage>
        <taxon>Bacteria</taxon>
        <taxon>Pseudomonadati</taxon>
        <taxon>Pseudomonadota</taxon>
        <taxon>Gammaproteobacteria</taxon>
        <taxon>Alteromonadales</taxon>
        <taxon>Idiomarinaceae</taxon>
        <taxon>Idiomarina</taxon>
    </lineage>
</organism>
<gene>
    <name evidence="1" type="ORF">CWE25_12975</name>
</gene>
<comment type="caution">
    <text evidence="1">The sequence shown here is derived from an EMBL/GenBank/DDBJ whole genome shotgun (WGS) entry which is preliminary data.</text>
</comment>
<name>A0A432XJM9_9GAMM</name>